<comment type="caution">
    <text evidence="2">The sequence shown here is derived from an EMBL/GenBank/DDBJ whole genome shotgun (WGS) entry which is preliminary data.</text>
</comment>
<evidence type="ECO:0000313" key="3">
    <source>
        <dbReference type="Proteomes" id="UP001356427"/>
    </source>
</evidence>
<dbReference type="Proteomes" id="UP001356427">
    <property type="component" value="Unassembled WGS sequence"/>
</dbReference>
<reference evidence="2 3" key="1">
    <citation type="submission" date="2021-04" db="EMBL/GenBank/DDBJ databases">
        <authorList>
            <person name="De Guttry C."/>
            <person name="Zahm M."/>
            <person name="Klopp C."/>
            <person name="Cabau C."/>
            <person name="Louis A."/>
            <person name="Berthelot C."/>
            <person name="Parey E."/>
            <person name="Roest Crollius H."/>
            <person name="Montfort J."/>
            <person name="Robinson-Rechavi M."/>
            <person name="Bucao C."/>
            <person name="Bouchez O."/>
            <person name="Gislard M."/>
            <person name="Lluch J."/>
            <person name="Milhes M."/>
            <person name="Lampietro C."/>
            <person name="Lopez Roques C."/>
            <person name="Donnadieu C."/>
            <person name="Braasch I."/>
            <person name="Desvignes T."/>
            <person name="Postlethwait J."/>
            <person name="Bobe J."/>
            <person name="Wedekind C."/>
            <person name="Guiguen Y."/>
        </authorList>
    </citation>
    <scope>NUCLEOTIDE SEQUENCE [LARGE SCALE GENOMIC DNA]</scope>
    <source>
        <strain evidence="2">Cs_M1</strain>
        <tissue evidence="2">Blood</tissue>
    </source>
</reference>
<protein>
    <submittedName>
        <fullName evidence="2">Uncharacterized protein</fullName>
    </submittedName>
</protein>
<feature type="region of interest" description="Disordered" evidence="1">
    <location>
        <begin position="220"/>
        <end position="250"/>
    </location>
</feature>
<evidence type="ECO:0000313" key="2">
    <source>
        <dbReference type="EMBL" id="KAK6300194.1"/>
    </source>
</evidence>
<dbReference type="AlphaFoldDB" id="A0AAN8L397"/>
<sequence length="351" mass="39498">MLYVIWSSNTYRIFDGKIPDRLDPDKVYKFHSYPKRDPKEYDQLKIHNTPQMYNAKFIRTNVRFMNAPISHMETESTMAEQCHWWPNTSYHDVSTQAPYRKDSTQRKDYQAIQQTHALVRHGRNNNRVPASGIIPILSPIGSPKVLLEHMSFIHQYDSRKLQHQPYQGRRHGALVWSEAGPRSPGVESTYLNAEGSCSAAVRGGSGGKEVTSPQQQVFNDGRIHSGEAGPRAKGPKAIARHSPTHPSSQLFHSFYTPVTRREQFIPQGGVEGISSVSDRAAEGRRPMHADGEATALQRQGSNSQQCGFSQSLPALVAQPVVCPLRTLKAVKFVAYYLIGLHQKPLMRKCIQ</sequence>
<dbReference type="Pfam" id="PF15667">
    <property type="entry name" value="CMIP6"/>
    <property type="match status" value="1"/>
</dbReference>
<accession>A0AAN8L397</accession>
<dbReference type="EMBL" id="JAGTTL010000027">
    <property type="protein sequence ID" value="KAK6300194.1"/>
    <property type="molecule type" value="Genomic_DNA"/>
</dbReference>
<dbReference type="PANTHER" id="PTHR35087">
    <property type="entry name" value="SIMILAR TO HYPOTHETICAL PROTEIN FLJ40298"/>
    <property type="match status" value="1"/>
</dbReference>
<keyword evidence="3" id="KW-1185">Reference proteome</keyword>
<name>A0AAN8L397_9TELE</name>
<proteinExistence type="predicted"/>
<gene>
    <name evidence="2" type="ORF">J4Q44_G00282920</name>
</gene>
<dbReference type="PANTHER" id="PTHR35087:SF1">
    <property type="entry name" value="RIKEN CDNA 4930505A04 GENE"/>
    <property type="match status" value="1"/>
</dbReference>
<evidence type="ECO:0000256" key="1">
    <source>
        <dbReference type="SAM" id="MobiDB-lite"/>
    </source>
</evidence>
<dbReference type="InterPro" id="IPR031365">
    <property type="entry name" value="CMIP6"/>
</dbReference>
<organism evidence="2 3">
    <name type="scientific">Coregonus suidteri</name>
    <dbReference type="NCBI Taxonomy" id="861788"/>
    <lineage>
        <taxon>Eukaryota</taxon>
        <taxon>Metazoa</taxon>
        <taxon>Chordata</taxon>
        <taxon>Craniata</taxon>
        <taxon>Vertebrata</taxon>
        <taxon>Euteleostomi</taxon>
        <taxon>Actinopterygii</taxon>
        <taxon>Neopterygii</taxon>
        <taxon>Teleostei</taxon>
        <taxon>Protacanthopterygii</taxon>
        <taxon>Salmoniformes</taxon>
        <taxon>Salmonidae</taxon>
        <taxon>Coregoninae</taxon>
        <taxon>Coregonus</taxon>
    </lineage>
</organism>